<evidence type="ECO:0000256" key="1">
    <source>
        <dbReference type="SAM" id="SignalP"/>
    </source>
</evidence>
<dbReference type="PROSITE" id="PS51257">
    <property type="entry name" value="PROKAR_LIPOPROTEIN"/>
    <property type="match status" value="1"/>
</dbReference>
<evidence type="ECO:0000313" key="4">
    <source>
        <dbReference type="Proteomes" id="UP000195573"/>
    </source>
</evidence>
<name>A0A1Y0CJY6_9BACI</name>
<feature type="chain" id="PRO_5044568396" evidence="1">
    <location>
        <begin position="20"/>
        <end position="222"/>
    </location>
</feature>
<keyword evidence="4" id="KW-1185">Reference proteome</keyword>
<dbReference type="EMBL" id="VTET01000002">
    <property type="protein sequence ID" value="TYS73862.1"/>
    <property type="molecule type" value="Genomic_DNA"/>
</dbReference>
<accession>A0A1Y0CJY6</accession>
<sequence>MRNVLVILFIAFCTLISTGCGTESEGSQGNAEAPVPLLPTSGDYSFRRYIEEKGHTDYRVLYRQVDDSDIVEVRTIVDLEAAQSSSDISETSNFYEETKNGIYGYIVLSEEFPSEWTAEDIKKFPKTKIIAYPLEASNTWTERIEDFDLEISYHIREVDAEIKTPAKTFKDCIIIDFEEKDKEGNTIRKGNSAFAPNVGWIRHEVEDEVLKDVHKLVKINER</sequence>
<dbReference type="AlphaFoldDB" id="A0A1Y0CJY6"/>
<evidence type="ECO:0000313" key="5">
    <source>
        <dbReference type="Proteomes" id="UP000324517"/>
    </source>
</evidence>
<dbReference type="EMBL" id="CP020880">
    <property type="protein sequence ID" value="ART75608.1"/>
    <property type="molecule type" value="Genomic_DNA"/>
</dbReference>
<evidence type="ECO:0000313" key="3">
    <source>
        <dbReference type="EMBL" id="TYS73862.1"/>
    </source>
</evidence>
<keyword evidence="1" id="KW-0732">Signal</keyword>
<protein>
    <submittedName>
        <fullName evidence="3">Uncharacterized protein</fullName>
    </submittedName>
</protein>
<feature type="signal peptide" evidence="1">
    <location>
        <begin position="1"/>
        <end position="19"/>
    </location>
</feature>
<dbReference type="Proteomes" id="UP000195573">
    <property type="component" value="Chromosome"/>
</dbReference>
<dbReference type="Gene3D" id="2.40.360.20">
    <property type="match status" value="1"/>
</dbReference>
<gene>
    <name evidence="2" type="ORF">B4U37_06010</name>
    <name evidence="3" type="ORF">FZC75_05990</name>
</gene>
<proteinExistence type="predicted"/>
<dbReference type="KEGG" id="bhk:B4U37_06010"/>
<reference evidence="2 4" key="1">
    <citation type="submission" date="2017-04" db="EMBL/GenBank/DDBJ databases">
        <title>Complete Genome Sequence of the Bacillus horikoshii 20a strain from Cuatro Cienegas, Coahuila, Mexico.</title>
        <authorList>
            <person name="Zarza E."/>
            <person name="Alcaraz L.D."/>
            <person name="Aguilar-Salinas B."/>
            <person name="Islas A."/>
            <person name="Olmedo-Alvarez G."/>
        </authorList>
    </citation>
    <scope>NUCLEOTIDE SEQUENCE [LARGE SCALE GENOMIC DNA]</scope>
    <source>
        <strain evidence="2 4">20a</strain>
    </source>
</reference>
<reference evidence="3 5" key="2">
    <citation type="submission" date="2019-08" db="EMBL/GenBank/DDBJ databases">
        <title>Bacillus genomes from the desert of Cuatro Cienegas, Coahuila.</title>
        <authorList>
            <person name="Olmedo-Alvarez G."/>
        </authorList>
    </citation>
    <scope>NUCLEOTIDE SEQUENCE [LARGE SCALE GENOMIC DNA]</scope>
    <source>
        <strain evidence="3 5">CH98b_3T</strain>
    </source>
</reference>
<dbReference type="RefSeq" id="WP_088017496.1">
    <property type="nucleotide sequence ID" value="NZ_CP020880.1"/>
</dbReference>
<dbReference type="Proteomes" id="UP000324517">
    <property type="component" value="Unassembled WGS sequence"/>
</dbReference>
<evidence type="ECO:0000313" key="2">
    <source>
        <dbReference type="EMBL" id="ART75608.1"/>
    </source>
</evidence>
<organism evidence="3 5">
    <name type="scientific">Sutcliffiella horikoshii</name>
    <dbReference type="NCBI Taxonomy" id="79883"/>
    <lineage>
        <taxon>Bacteria</taxon>
        <taxon>Bacillati</taxon>
        <taxon>Bacillota</taxon>
        <taxon>Bacilli</taxon>
        <taxon>Bacillales</taxon>
        <taxon>Bacillaceae</taxon>
        <taxon>Sutcliffiella</taxon>
    </lineage>
</organism>
<dbReference type="GeneID" id="96737980"/>
<dbReference type="OrthoDB" id="2834037at2"/>